<keyword evidence="2" id="KW-1185">Reference proteome</keyword>
<accession>A0ABY5H9D0</accession>
<name>A0ABY5H9D0_9PSED</name>
<reference evidence="1" key="1">
    <citation type="submission" date="2021-04" db="EMBL/GenBank/DDBJ databases">
        <title>Oceanospirillales bacteria with DddD are important DMSP degraders in coastal seawater.</title>
        <authorList>
            <person name="Liu J."/>
        </authorList>
    </citation>
    <scope>NUCLEOTIDE SEQUENCE</scope>
    <source>
        <strain evidence="1">D13-4</strain>
    </source>
</reference>
<dbReference type="GO" id="GO:0016805">
    <property type="term" value="F:dipeptidase activity"/>
    <property type="evidence" value="ECO:0007669"/>
    <property type="project" value="UniProtKB-KW"/>
</dbReference>
<proteinExistence type="predicted"/>
<dbReference type="PROSITE" id="PS51365">
    <property type="entry name" value="RENAL_DIPEPTIDASE_2"/>
    <property type="match status" value="1"/>
</dbReference>
<dbReference type="EMBL" id="CP073346">
    <property type="protein sequence ID" value="UTW08223.1"/>
    <property type="molecule type" value="Genomic_DNA"/>
</dbReference>
<dbReference type="InterPro" id="IPR008257">
    <property type="entry name" value="Pept_M19"/>
</dbReference>
<dbReference type="Pfam" id="PF01244">
    <property type="entry name" value="Peptidase_M19"/>
    <property type="match status" value="1"/>
</dbReference>
<dbReference type="InterPro" id="IPR032466">
    <property type="entry name" value="Metal_Hydrolase"/>
</dbReference>
<organism evidence="1 2">
    <name type="scientific">Pseudomonas benzenivorans</name>
    <dbReference type="NCBI Taxonomy" id="556533"/>
    <lineage>
        <taxon>Bacteria</taxon>
        <taxon>Pseudomonadati</taxon>
        <taxon>Pseudomonadota</taxon>
        <taxon>Gammaproteobacteria</taxon>
        <taxon>Pseudomonadales</taxon>
        <taxon>Pseudomonadaceae</taxon>
        <taxon>Pseudomonas</taxon>
    </lineage>
</organism>
<dbReference type="PANTHER" id="PTHR10443">
    <property type="entry name" value="MICROSOMAL DIPEPTIDASE"/>
    <property type="match status" value="1"/>
</dbReference>
<dbReference type="SUPFAM" id="SSF51556">
    <property type="entry name" value="Metallo-dependent hydrolases"/>
    <property type="match status" value="1"/>
</dbReference>
<dbReference type="Gene3D" id="3.20.20.140">
    <property type="entry name" value="Metal-dependent hydrolases"/>
    <property type="match status" value="1"/>
</dbReference>
<dbReference type="PANTHER" id="PTHR10443:SF12">
    <property type="entry name" value="DIPEPTIDASE"/>
    <property type="match status" value="1"/>
</dbReference>
<evidence type="ECO:0000313" key="2">
    <source>
        <dbReference type="Proteomes" id="UP001059672"/>
    </source>
</evidence>
<dbReference type="EC" id="3.4.13.-" evidence="1"/>
<gene>
    <name evidence="1" type="ORF">KDW96_02525</name>
</gene>
<sequence>MIQSASLVWDAHAGIFPSPTLDLKVLEDWSANHVDYVSINVGFDVMTRDETLATLAAYRHGILAQQDRYVLAGTMAEVRAAKESGRLAVSFDLEGINALGGDVNMVGVYHALGVRQMLFAYNLSNAAAGGCHDEDTGLTAYGSSILAEMNRLGIIVDASHAGFRTSMDLMEQSQTPVVFSHSNPGAVLNHQRNINDVQIKACAQQGGVIGLNGLGIFLGNNDISPETMLRHLFYLFDLVGPAHVGLGFDSTPGTEIDLSVILRARPDFWPQGQQYDTPHIGHGGPSCIPDLIKGMQARGLTDGEIAGVLGENFARVASAVWK</sequence>
<keyword evidence="1" id="KW-0645">Protease</keyword>
<dbReference type="RefSeq" id="WP_255838837.1">
    <property type="nucleotide sequence ID" value="NZ_CP073346.1"/>
</dbReference>
<keyword evidence="1" id="KW-0224">Dipeptidase</keyword>
<evidence type="ECO:0000313" key="1">
    <source>
        <dbReference type="EMBL" id="UTW08223.1"/>
    </source>
</evidence>
<dbReference type="Proteomes" id="UP001059672">
    <property type="component" value="Chromosome"/>
</dbReference>
<keyword evidence="1" id="KW-0378">Hydrolase</keyword>
<protein>
    <submittedName>
        <fullName evidence="1">Membrane dipeptidase</fullName>
        <ecNumber evidence="1">3.4.13.-</ecNumber>
    </submittedName>
</protein>